<sequence length="155" mass="17548">MAEGYVMDLRKKIGHIPMVIACASVITYDEEKGILLQRRKDNGNWCYHGGSIEPGETAQEAAAREMLEEVGLKAGKMELYDVVSGEEQHFFYPNGDEVYIIDSVYLCKDFEGDLKLEAAEVTDVQWFAFDDLPENLMPSTKTPIQKFAKEMLDAR</sequence>
<evidence type="ECO:0000256" key="3">
    <source>
        <dbReference type="RuleBase" id="RU003476"/>
    </source>
</evidence>
<comment type="similarity">
    <text evidence="3">Belongs to the Nudix hydrolase family.</text>
</comment>
<dbReference type="PROSITE" id="PS51462">
    <property type="entry name" value="NUDIX"/>
    <property type="match status" value="1"/>
</dbReference>
<dbReference type="OrthoDB" id="9804563at2"/>
<dbReference type="PRINTS" id="PR00502">
    <property type="entry name" value="NUDIXFAMILY"/>
</dbReference>
<evidence type="ECO:0000259" key="4">
    <source>
        <dbReference type="PROSITE" id="PS51462"/>
    </source>
</evidence>
<dbReference type="PANTHER" id="PTHR43046">
    <property type="entry name" value="GDP-MANNOSE MANNOSYL HYDROLASE"/>
    <property type="match status" value="1"/>
</dbReference>
<dbReference type="PANTHER" id="PTHR43046:SF2">
    <property type="entry name" value="8-OXO-DGTP DIPHOSPHATASE-RELATED"/>
    <property type="match status" value="1"/>
</dbReference>
<evidence type="ECO:0000313" key="6">
    <source>
        <dbReference type="Proteomes" id="UP000245021"/>
    </source>
</evidence>
<feature type="domain" description="Nudix hydrolase" evidence="4">
    <location>
        <begin position="18"/>
        <end position="150"/>
    </location>
</feature>
<evidence type="ECO:0000313" key="5">
    <source>
        <dbReference type="EMBL" id="GBG96396.1"/>
    </source>
</evidence>
<dbReference type="SUPFAM" id="SSF55811">
    <property type="entry name" value="Nudix"/>
    <property type="match status" value="1"/>
</dbReference>
<protein>
    <submittedName>
        <fullName evidence="5">NUDIX family hydrolase</fullName>
    </submittedName>
</protein>
<dbReference type="RefSeq" id="WP_109245367.1">
    <property type="nucleotide sequence ID" value="NZ_BFFO01000002.1"/>
</dbReference>
<gene>
    <name evidence="5" type="ORF">NtB2_00507</name>
</gene>
<evidence type="ECO:0000256" key="1">
    <source>
        <dbReference type="ARBA" id="ARBA00001946"/>
    </source>
</evidence>
<dbReference type="InterPro" id="IPR020476">
    <property type="entry name" value="Nudix_hydrolase"/>
</dbReference>
<dbReference type="CDD" id="cd04677">
    <property type="entry name" value="NUDIX_Hydrolase"/>
    <property type="match status" value="1"/>
</dbReference>
<reference evidence="5 6" key="1">
    <citation type="journal article" date="2018" name="Genome Announc.">
        <title>Draft Genome Sequence of Lactococcus sp. Strain NtB2 (JCM 32569), Isolated from the Gut of the Higher Termite Nasutitermes takasagoensis.</title>
        <authorList>
            <person name="Noda S."/>
            <person name="Aihara C."/>
            <person name="Yuki M."/>
            <person name="Ohkuma M."/>
        </authorList>
    </citation>
    <scope>NUCLEOTIDE SEQUENCE [LARGE SCALE GENOMIC DNA]</scope>
    <source>
        <strain evidence="5 6">NtB2</strain>
    </source>
</reference>
<dbReference type="InterPro" id="IPR020084">
    <property type="entry name" value="NUDIX_hydrolase_CS"/>
</dbReference>
<organism evidence="5 6">
    <name type="scientific">Lactococcus termiticola</name>
    <dbReference type="NCBI Taxonomy" id="2169526"/>
    <lineage>
        <taxon>Bacteria</taxon>
        <taxon>Bacillati</taxon>
        <taxon>Bacillota</taxon>
        <taxon>Bacilli</taxon>
        <taxon>Lactobacillales</taxon>
        <taxon>Streptococcaceae</taxon>
        <taxon>Lactococcus</taxon>
    </lineage>
</organism>
<dbReference type="PROSITE" id="PS00893">
    <property type="entry name" value="NUDIX_BOX"/>
    <property type="match status" value="1"/>
</dbReference>
<keyword evidence="2 3" id="KW-0378">Hydrolase</keyword>
<evidence type="ECO:0000256" key="2">
    <source>
        <dbReference type="ARBA" id="ARBA00022801"/>
    </source>
</evidence>
<dbReference type="Proteomes" id="UP000245021">
    <property type="component" value="Unassembled WGS sequence"/>
</dbReference>
<accession>A0A2R5HEY0</accession>
<keyword evidence="6" id="KW-1185">Reference proteome</keyword>
<name>A0A2R5HEY0_9LACT</name>
<dbReference type="Gene3D" id="3.90.79.10">
    <property type="entry name" value="Nucleoside Triphosphate Pyrophosphohydrolase"/>
    <property type="match status" value="1"/>
</dbReference>
<dbReference type="AlphaFoldDB" id="A0A2R5HEY0"/>
<comment type="caution">
    <text evidence="5">The sequence shown here is derived from an EMBL/GenBank/DDBJ whole genome shotgun (WGS) entry which is preliminary data.</text>
</comment>
<dbReference type="InterPro" id="IPR000086">
    <property type="entry name" value="NUDIX_hydrolase_dom"/>
</dbReference>
<dbReference type="Pfam" id="PF00293">
    <property type="entry name" value="NUDIX"/>
    <property type="match status" value="1"/>
</dbReference>
<dbReference type="EMBL" id="BFFO01000002">
    <property type="protein sequence ID" value="GBG96396.1"/>
    <property type="molecule type" value="Genomic_DNA"/>
</dbReference>
<dbReference type="InterPro" id="IPR015797">
    <property type="entry name" value="NUDIX_hydrolase-like_dom_sf"/>
</dbReference>
<proteinExistence type="inferred from homology"/>
<comment type="cofactor">
    <cofactor evidence="1">
        <name>Mg(2+)</name>
        <dbReference type="ChEBI" id="CHEBI:18420"/>
    </cofactor>
</comment>
<dbReference type="GO" id="GO:0016787">
    <property type="term" value="F:hydrolase activity"/>
    <property type="evidence" value="ECO:0007669"/>
    <property type="project" value="UniProtKB-KW"/>
</dbReference>